<comment type="caution">
    <text evidence="13">The sequence shown here is derived from an EMBL/GenBank/DDBJ whole genome shotgun (WGS) entry which is preliminary data.</text>
</comment>
<dbReference type="InterPro" id="IPR001478">
    <property type="entry name" value="PDZ"/>
</dbReference>
<name>A0A8J7MP07_9RHOB</name>
<dbReference type="SUPFAM" id="SSF50156">
    <property type="entry name" value="PDZ domain-like"/>
    <property type="match status" value="2"/>
</dbReference>
<gene>
    <name evidence="13" type="primary">rseP</name>
    <name evidence="13" type="ORF">JI744_04405</name>
</gene>
<dbReference type="GO" id="GO:0004222">
    <property type="term" value="F:metalloendopeptidase activity"/>
    <property type="evidence" value="ECO:0007669"/>
    <property type="project" value="InterPro"/>
</dbReference>
<dbReference type="InterPro" id="IPR036034">
    <property type="entry name" value="PDZ_sf"/>
</dbReference>
<dbReference type="EC" id="3.4.24.-" evidence="11"/>
<evidence type="ECO:0000256" key="6">
    <source>
        <dbReference type="ARBA" id="ARBA00022801"/>
    </source>
</evidence>
<evidence type="ECO:0000256" key="8">
    <source>
        <dbReference type="ARBA" id="ARBA00022989"/>
    </source>
</evidence>
<evidence type="ECO:0000256" key="2">
    <source>
        <dbReference type="ARBA" id="ARBA00004141"/>
    </source>
</evidence>
<dbReference type="InterPro" id="IPR041489">
    <property type="entry name" value="PDZ_6"/>
</dbReference>
<feature type="transmembrane region" description="Helical" evidence="11">
    <location>
        <begin position="416"/>
        <end position="436"/>
    </location>
</feature>
<dbReference type="SMART" id="SM00228">
    <property type="entry name" value="PDZ"/>
    <property type="match status" value="1"/>
</dbReference>
<sequence length="442" mass="46380">MSDILSRVGGLSWTVAFFVIALGIIVAVHEYGHYIIGRWSGIHAEVFSLGFGPVLFKRRDKRGTQWQLAAVPLGGYVKFLGDSNAAAGQDAGAMAGLSAEERRHTMHGAPLWARAATVAAGPIFNFILALAVFVGMIQWQGIATGNPTIGKLPAYPFDGPSLLVGDRILSIAGQPTPDLEALAAVADKLPAAPAVTYQVERAGQTVDVHGPHPMPPLVKGVQPTSAAMKAGIQAGDVVLQAGGQPVYTFDQLRETVGGSGGKPVDLTIWREGKQINLSLTPERRDMPLANGGFETRWLLGLSGGLMIEPELRHAGALESVKLAAQQGWLVAKSSLSGLWHVVTGAISRCNISGPIGMAEVLGDAARSGPMDFLSILATLSLGIGLINLFPIPVLDGGHLVFHVYEALTGRAPSARILGLLMTVGLAVVLSFMAFALTNDLSC</sequence>
<dbReference type="InterPro" id="IPR004387">
    <property type="entry name" value="Pept_M50_Zn"/>
</dbReference>
<evidence type="ECO:0000256" key="7">
    <source>
        <dbReference type="ARBA" id="ARBA00022833"/>
    </source>
</evidence>
<feature type="transmembrane region" description="Helical" evidence="11">
    <location>
        <begin position="372"/>
        <end position="395"/>
    </location>
</feature>
<feature type="transmembrane region" description="Helical" evidence="11">
    <location>
        <begin position="111"/>
        <end position="139"/>
    </location>
</feature>
<keyword evidence="4" id="KW-0645">Protease</keyword>
<dbReference type="GO" id="GO:0016020">
    <property type="term" value="C:membrane"/>
    <property type="evidence" value="ECO:0007669"/>
    <property type="project" value="UniProtKB-SubCell"/>
</dbReference>
<dbReference type="CDD" id="cd23081">
    <property type="entry name" value="cpPDZ_EcRseP-like"/>
    <property type="match status" value="1"/>
</dbReference>
<keyword evidence="8 11" id="KW-1133">Transmembrane helix</keyword>
<keyword evidence="7 11" id="KW-0862">Zinc</keyword>
<evidence type="ECO:0000256" key="4">
    <source>
        <dbReference type="ARBA" id="ARBA00022670"/>
    </source>
</evidence>
<evidence type="ECO:0000256" key="9">
    <source>
        <dbReference type="ARBA" id="ARBA00023049"/>
    </source>
</evidence>
<keyword evidence="5 11" id="KW-0812">Transmembrane</keyword>
<evidence type="ECO:0000256" key="10">
    <source>
        <dbReference type="ARBA" id="ARBA00023136"/>
    </source>
</evidence>
<dbReference type="PANTHER" id="PTHR42837:SF2">
    <property type="entry name" value="MEMBRANE METALLOPROTEASE ARASP2, CHLOROPLASTIC-RELATED"/>
    <property type="match status" value="1"/>
</dbReference>
<keyword evidence="11" id="KW-0479">Metal-binding</keyword>
<dbReference type="Pfam" id="PF02163">
    <property type="entry name" value="Peptidase_M50"/>
    <property type="match status" value="1"/>
</dbReference>
<feature type="transmembrane region" description="Helical" evidence="11">
    <location>
        <begin position="12"/>
        <end position="29"/>
    </location>
</feature>
<dbReference type="Pfam" id="PF17820">
    <property type="entry name" value="PDZ_6"/>
    <property type="match status" value="1"/>
</dbReference>
<organism evidence="13 14">
    <name type="scientific">Fuscibacter oryzae</name>
    <dbReference type="NCBI Taxonomy" id="2803939"/>
    <lineage>
        <taxon>Bacteria</taxon>
        <taxon>Pseudomonadati</taxon>
        <taxon>Pseudomonadota</taxon>
        <taxon>Alphaproteobacteria</taxon>
        <taxon>Rhodobacterales</taxon>
        <taxon>Paracoccaceae</taxon>
        <taxon>Fuscibacter</taxon>
    </lineage>
</organism>
<evidence type="ECO:0000256" key="3">
    <source>
        <dbReference type="ARBA" id="ARBA00007931"/>
    </source>
</evidence>
<evidence type="ECO:0000259" key="12">
    <source>
        <dbReference type="SMART" id="SM00228"/>
    </source>
</evidence>
<evidence type="ECO:0000256" key="5">
    <source>
        <dbReference type="ARBA" id="ARBA00022692"/>
    </source>
</evidence>
<dbReference type="Proteomes" id="UP000619033">
    <property type="component" value="Unassembled WGS sequence"/>
</dbReference>
<feature type="domain" description="PDZ" evidence="12">
    <location>
        <begin position="165"/>
        <end position="272"/>
    </location>
</feature>
<dbReference type="EMBL" id="JAESVP010000002">
    <property type="protein sequence ID" value="MBL4927341.1"/>
    <property type="molecule type" value="Genomic_DNA"/>
</dbReference>
<protein>
    <recommendedName>
        <fullName evidence="11">Zinc metalloprotease</fullName>
        <ecNumber evidence="11">3.4.24.-</ecNumber>
    </recommendedName>
</protein>
<dbReference type="Gene3D" id="2.30.42.10">
    <property type="match status" value="2"/>
</dbReference>
<keyword evidence="10 11" id="KW-0472">Membrane</keyword>
<comment type="subcellular location">
    <subcellularLocation>
        <location evidence="2">Membrane</location>
        <topology evidence="2">Multi-pass membrane protein</topology>
    </subcellularLocation>
</comment>
<dbReference type="PANTHER" id="PTHR42837">
    <property type="entry name" value="REGULATOR OF SIGMA-E PROTEASE RSEP"/>
    <property type="match status" value="1"/>
</dbReference>
<accession>A0A8J7MP07</accession>
<keyword evidence="14" id="KW-1185">Reference proteome</keyword>
<keyword evidence="9 11" id="KW-0482">Metalloprotease</keyword>
<dbReference type="GO" id="GO:0046872">
    <property type="term" value="F:metal ion binding"/>
    <property type="evidence" value="ECO:0007669"/>
    <property type="project" value="UniProtKB-KW"/>
</dbReference>
<comment type="cofactor">
    <cofactor evidence="1 11">
        <name>Zn(2+)</name>
        <dbReference type="ChEBI" id="CHEBI:29105"/>
    </cofactor>
</comment>
<dbReference type="InterPro" id="IPR008915">
    <property type="entry name" value="Peptidase_M50"/>
</dbReference>
<reference evidence="13" key="1">
    <citation type="submission" date="2021-01" db="EMBL/GenBank/DDBJ databases">
        <title>Genome seq and assembly of Tabrizicola sp. KVB23.</title>
        <authorList>
            <person name="Chhetri G."/>
        </authorList>
    </citation>
    <scope>NUCLEOTIDE SEQUENCE</scope>
    <source>
        <strain evidence="13">KVB23</strain>
    </source>
</reference>
<dbReference type="NCBIfam" id="TIGR00054">
    <property type="entry name" value="RIP metalloprotease RseP"/>
    <property type="match status" value="1"/>
</dbReference>
<evidence type="ECO:0000256" key="1">
    <source>
        <dbReference type="ARBA" id="ARBA00001947"/>
    </source>
</evidence>
<dbReference type="GO" id="GO:0006508">
    <property type="term" value="P:proteolysis"/>
    <property type="evidence" value="ECO:0007669"/>
    <property type="project" value="UniProtKB-KW"/>
</dbReference>
<keyword evidence="6 11" id="KW-0378">Hydrolase</keyword>
<comment type="similarity">
    <text evidence="3 11">Belongs to the peptidase M50B family.</text>
</comment>
<evidence type="ECO:0000256" key="11">
    <source>
        <dbReference type="RuleBase" id="RU362031"/>
    </source>
</evidence>
<dbReference type="CDD" id="cd06163">
    <property type="entry name" value="S2P-M50_PDZ_RseP-like"/>
    <property type="match status" value="1"/>
</dbReference>
<dbReference type="AlphaFoldDB" id="A0A8J7MP07"/>
<evidence type="ECO:0000313" key="14">
    <source>
        <dbReference type="Proteomes" id="UP000619033"/>
    </source>
</evidence>
<proteinExistence type="inferred from homology"/>
<evidence type="ECO:0000313" key="13">
    <source>
        <dbReference type="EMBL" id="MBL4927341.1"/>
    </source>
</evidence>